<evidence type="ECO:0000313" key="3">
    <source>
        <dbReference type="Proteomes" id="UP000824469"/>
    </source>
</evidence>
<dbReference type="EMBL" id="JAHRHJ020000002">
    <property type="protein sequence ID" value="KAH9327448.1"/>
    <property type="molecule type" value="Genomic_DNA"/>
</dbReference>
<sequence length="51" mass="5633">MLPFGTGDWSRPPTAIPAASLCLVLVVPLLWRCYRRVVSVPVPWAMAVLLL</sequence>
<accession>A0AA38GSG5</accession>
<name>A0AA38GSG5_TAXCH</name>
<reference evidence="2 3" key="1">
    <citation type="journal article" date="2021" name="Nat. Plants">
        <title>The Taxus genome provides insights into paclitaxel biosynthesis.</title>
        <authorList>
            <person name="Xiong X."/>
            <person name="Gou J."/>
            <person name="Liao Q."/>
            <person name="Li Y."/>
            <person name="Zhou Q."/>
            <person name="Bi G."/>
            <person name="Li C."/>
            <person name="Du R."/>
            <person name="Wang X."/>
            <person name="Sun T."/>
            <person name="Guo L."/>
            <person name="Liang H."/>
            <person name="Lu P."/>
            <person name="Wu Y."/>
            <person name="Zhang Z."/>
            <person name="Ro D.K."/>
            <person name="Shang Y."/>
            <person name="Huang S."/>
            <person name="Yan J."/>
        </authorList>
    </citation>
    <scope>NUCLEOTIDE SEQUENCE [LARGE SCALE GENOMIC DNA]</scope>
    <source>
        <strain evidence="2">Ta-2019</strain>
    </source>
</reference>
<comment type="caution">
    <text evidence="2">The sequence shown here is derived from an EMBL/GenBank/DDBJ whole genome shotgun (WGS) entry which is preliminary data.</text>
</comment>
<evidence type="ECO:0000313" key="2">
    <source>
        <dbReference type="EMBL" id="KAH9327448.1"/>
    </source>
</evidence>
<feature type="non-terminal residue" evidence="2">
    <location>
        <position position="51"/>
    </location>
</feature>
<keyword evidence="1" id="KW-0812">Transmembrane</keyword>
<dbReference type="AlphaFoldDB" id="A0AA38GSG5"/>
<keyword evidence="1" id="KW-0472">Membrane</keyword>
<keyword evidence="1" id="KW-1133">Transmembrane helix</keyword>
<evidence type="ECO:0000256" key="1">
    <source>
        <dbReference type="SAM" id="Phobius"/>
    </source>
</evidence>
<gene>
    <name evidence="2" type="ORF">KI387_007626</name>
</gene>
<dbReference type="Proteomes" id="UP000824469">
    <property type="component" value="Unassembled WGS sequence"/>
</dbReference>
<organism evidence="2 3">
    <name type="scientific">Taxus chinensis</name>
    <name type="common">Chinese yew</name>
    <name type="synonym">Taxus wallichiana var. chinensis</name>
    <dbReference type="NCBI Taxonomy" id="29808"/>
    <lineage>
        <taxon>Eukaryota</taxon>
        <taxon>Viridiplantae</taxon>
        <taxon>Streptophyta</taxon>
        <taxon>Embryophyta</taxon>
        <taxon>Tracheophyta</taxon>
        <taxon>Spermatophyta</taxon>
        <taxon>Pinopsida</taxon>
        <taxon>Pinidae</taxon>
        <taxon>Conifers II</taxon>
        <taxon>Cupressales</taxon>
        <taxon>Taxaceae</taxon>
        <taxon>Taxus</taxon>
    </lineage>
</organism>
<protein>
    <submittedName>
        <fullName evidence="2">Uncharacterized protein</fullName>
    </submittedName>
</protein>
<feature type="transmembrane region" description="Helical" evidence="1">
    <location>
        <begin position="12"/>
        <end position="31"/>
    </location>
</feature>
<keyword evidence="3" id="KW-1185">Reference proteome</keyword>
<proteinExistence type="predicted"/>